<evidence type="ECO:0000313" key="2">
    <source>
        <dbReference type="Proteomes" id="UP000633278"/>
    </source>
</evidence>
<gene>
    <name evidence="1" type="ORF">GCM10011416_23630</name>
</gene>
<sequence>MNRTKKIRGHKRIWKAIDNWVQNSKQLDLEYVKSNQRDYVKVWIQPYGNIPVLNSVFAPPKGKTRKKIIAGLLAIHDHWKQQLDKLNEPYYLRIWFYDNDVSNSQVVCALGSCLDFYETTFHKPKENKPFPSDALGLQWEYRYNENHYTLDDIGDPDEFYSFQDYVDNKKMIEKIMKDPKTRISKFTDNNGKTTTYYSEKHADVWLGAAN</sequence>
<dbReference type="Proteomes" id="UP000633278">
    <property type="component" value="Unassembled WGS sequence"/>
</dbReference>
<comment type="caution">
    <text evidence="1">The sequence shown here is derived from an EMBL/GenBank/DDBJ whole genome shotgun (WGS) entry which is preliminary data.</text>
</comment>
<protein>
    <submittedName>
        <fullName evidence="1">Uncharacterized protein</fullName>
    </submittedName>
</protein>
<keyword evidence="2" id="KW-1185">Reference proteome</keyword>
<proteinExistence type="predicted"/>
<dbReference type="AlphaFoldDB" id="A0A917I2M4"/>
<accession>A0A917I2M4</accession>
<reference evidence="1" key="2">
    <citation type="submission" date="2020-09" db="EMBL/GenBank/DDBJ databases">
        <authorList>
            <person name="Sun Q."/>
            <person name="Zhou Y."/>
        </authorList>
    </citation>
    <scope>NUCLEOTIDE SEQUENCE</scope>
    <source>
        <strain evidence="1">CGMCC 1.15763</strain>
    </source>
</reference>
<evidence type="ECO:0000313" key="1">
    <source>
        <dbReference type="EMBL" id="GGH03840.1"/>
    </source>
</evidence>
<dbReference type="RefSeq" id="WP_188599557.1">
    <property type="nucleotide sequence ID" value="NZ_BMJW01000003.1"/>
</dbReference>
<organism evidence="1 2">
    <name type="scientific">Polaribacter pacificus</name>
    <dbReference type="NCBI Taxonomy" id="1775173"/>
    <lineage>
        <taxon>Bacteria</taxon>
        <taxon>Pseudomonadati</taxon>
        <taxon>Bacteroidota</taxon>
        <taxon>Flavobacteriia</taxon>
        <taxon>Flavobacteriales</taxon>
        <taxon>Flavobacteriaceae</taxon>
    </lineage>
</organism>
<name>A0A917I2M4_9FLAO</name>
<reference evidence="1" key="1">
    <citation type="journal article" date="2014" name="Int. J. Syst. Evol. Microbiol.">
        <title>Complete genome sequence of Corynebacterium casei LMG S-19264T (=DSM 44701T), isolated from a smear-ripened cheese.</title>
        <authorList>
            <consortium name="US DOE Joint Genome Institute (JGI-PGF)"/>
            <person name="Walter F."/>
            <person name="Albersmeier A."/>
            <person name="Kalinowski J."/>
            <person name="Ruckert C."/>
        </authorList>
    </citation>
    <scope>NUCLEOTIDE SEQUENCE</scope>
    <source>
        <strain evidence="1">CGMCC 1.15763</strain>
    </source>
</reference>
<dbReference type="EMBL" id="BMJW01000003">
    <property type="protein sequence ID" value="GGH03840.1"/>
    <property type="molecule type" value="Genomic_DNA"/>
</dbReference>